<dbReference type="AlphaFoldDB" id="A0A9D2CBF3"/>
<reference evidence="1" key="2">
    <citation type="submission" date="2021-04" db="EMBL/GenBank/DDBJ databases">
        <authorList>
            <person name="Gilroy R."/>
        </authorList>
    </citation>
    <scope>NUCLEOTIDE SEQUENCE</scope>
    <source>
        <strain evidence="1">ChiGjej1B1-98</strain>
    </source>
</reference>
<name>A0A9D2CBF3_9MICO</name>
<accession>A0A9D2CBF3</accession>
<evidence type="ECO:0000313" key="1">
    <source>
        <dbReference type="EMBL" id="HIY67415.1"/>
    </source>
</evidence>
<dbReference type="Proteomes" id="UP000824005">
    <property type="component" value="Unassembled WGS sequence"/>
</dbReference>
<feature type="non-terminal residue" evidence="1">
    <location>
        <position position="1"/>
    </location>
</feature>
<proteinExistence type="predicted"/>
<evidence type="ECO:0000313" key="2">
    <source>
        <dbReference type="Proteomes" id="UP000824005"/>
    </source>
</evidence>
<reference evidence="1" key="1">
    <citation type="journal article" date="2021" name="PeerJ">
        <title>Extensive microbial diversity within the chicken gut microbiome revealed by metagenomics and culture.</title>
        <authorList>
            <person name="Gilroy R."/>
            <person name="Ravi A."/>
            <person name="Getino M."/>
            <person name="Pursley I."/>
            <person name="Horton D.L."/>
            <person name="Alikhan N.F."/>
            <person name="Baker D."/>
            <person name="Gharbi K."/>
            <person name="Hall N."/>
            <person name="Watson M."/>
            <person name="Adriaenssens E.M."/>
            <person name="Foster-Nyarko E."/>
            <person name="Jarju S."/>
            <person name="Secka A."/>
            <person name="Antonio M."/>
            <person name="Oren A."/>
            <person name="Chaudhuri R.R."/>
            <person name="La Ragione R."/>
            <person name="Hildebrand F."/>
            <person name="Pallen M.J."/>
        </authorList>
    </citation>
    <scope>NUCLEOTIDE SEQUENCE</scope>
    <source>
        <strain evidence="1">ChiGjej1B1-98</strain>
    </source>
</reference>
<dbReference type="EMBL" id="DXDC01000431">
    <property type="protein sequence ID" value="HIY67415.1"/>
    <property type="molecule type" value="Genomic_DNA"/>
</dbReference>
<comment type="caution">
    <text evidence="1">The sequence shown here is derived from an EMBL/GenBank/DDBJ whole genome shotgun (WGS) entry which is preliminary data.</text>
</comment>
<sequence>APRHPEVFDAAIAEVPDSMVTEQLLTMPSRIRTFAEGFVHRVHAEDLSLHALPRSEGHTAVSQSPARIWKQGEWRNGRWVTGRYLGRVTR</sequence>
<protein>
    <submittedName>
        <fullName evidence="1">Type II toxin-antitoxin system HipA family toxin</fullName>
    </submittedName>
</protein>
<organism evidence="1 2">
    <name type="scientific">Candidatus Agrococcus pullicola</name>
    <dbReference type="NCBI Taxonomy" id="2838429"/>
    <lineage>
        <taxon>Bacteria</taxon>
        <taxon>Bacillati</taxon>
        <taxon>Actinomycetota</taxon>
        <taxon>Actinomycetes</taxon>
        <taxon>Micrococcales</taxon>
        <taxon>Microbacteriaceae</taxon>
        <taxon>Agrococcus</taxon>
    </lineage>
</organism>
<gene>
    <name evidence="1" type="ORF">H9830_14200</name>
</gene>